<dbReference type="SUPFAM" id="SSF51658">
    <property type="entry name" value="Xylose isomerase-like"/>
    <property type="match status" value="1"/>
</dbReference>
<reference evidence="7 8" key="1">
    <citation type="submission" date="2020-08" db="EMBL/GenBank/DDBJ databases">
        <title>Genomic Encyclopedia of Type Strains, Phase IV (KMG-IV): sequencing the most valuable type-strain genomes for metagenomic binning, comparative biology and taxonomic classification.</title>
        <authorList>
            <person name="Goeker M."/>
        </authorList>
    </citation>
    <scope>NUCLEOTIDE SEQUENCE [LARGE SCALE GENOMIC DNA]</scope>
    <source>
        <strain evidence="7 8">DSM 10633</strain>
    </source>
</reference>
<dbReference type="GO" id="GO:0016787">
    <property type="term" value="F:hydrolase activity"/>
    <property type="evidence" value="ECO:0007669"/>
    <property type="project" value="UniProtKB-KW"/>
</dbReference>
<dbReference type="EC" id="3.-.-.-" evidence="7"/>
<sequence length="317" mass="36507">MILRFGYVSMALPLWEASPSHTITFTNWKKLDETSRAEKLLTITERNLKNTIRILHYNIAHGILVYRMSSSLIPLAAHPEVDWEFISPFEHLFKEIGEMVRNYGMRVSFHPGQFTLFTSKQAHVTNNAIVDMTYHFKMLQAMGLEKEAMLNIHVGGAYGDKDASISRFYQNFQKLDSTIRMQTTLENDDKTYTAEETLAICEKLKVPFVFDYHHYIVNKGDCELEELLPRIFATWEHTGKVPKFHLSSPKSEKMLRAHADYVDMDFAFPLIKALKDFGKSADIMIEAKAKDLACLRFVEELGKLRGFKRISGGIIEI</sequence>
<evidence type="ECO:0000256" key="5">
    <source>
        <dbReference type="ARBA" id="ARBA00022801"/>
    </source>
</evidence>
<keyword evidence="3" id="KW-0227">DNA damage</keyword>
<evidence type="ECO:0000256" key="4">
    <source>
        <dbReference type="ARBA" id="ARBA00022769"/>
    </source>
</evidence>
<keyword evidence="8" id="KW-1185">Reference proteome</keyword>
<keyword evidence="5 7" id="KW-0378">Hydrolase</keyword>
<dbReference type="PANTHER" id="PTHR31290:SF5">
    <property type="entry name" value="UV-DAMAGE ENDONUCLEASE"/>
    <property type="match status" value="1"/>
</dbReference>
<dbReference type="GO" id="GO:0006289">
    <property type="term" value="P:nucleotide-excision repair"/>
    <property type="evidence" value="ECO:0007669"/>
    <property type="project" value="InterPro"/>
</dbReference>
<dbReference type="RefSeq" id="WP_168412823.1">
    <property type="nucleotide sequence ID" value="NZ_JAAXPW010000047.1"/>
</dbReference>
<dbReference type="GO" id="GO:0004519">
    <property type="term" value="F:endonuclease activity"/>
    <property type="evidence" value="ECO:0007669"/>
    <property type="project" value="UniProtKB-KW"/>
</dbReference>
<dbReference type="InterPro" id="IPR004601">
    <property type="entry name" value="UvdE"/>
</dbReference>
<evidence type="ECO:0000256" key="3">
    <source>
        <dbReference type="ARBA" id="ARBA00022763"/>
    </source>
</evidence>
<evidence type="ECO:0000256" key="2">
    <source>
        <dbReference type="ARBA" id="ARBA00022759"/>
    </source>
</evidence>
<evidence type="ECO:0000313" key="7">
    <source>
        <dbReference type="EMBL" id="MBB5150375.1"/>
    </source>
</evidence>
<organism evidence="7 8">
    <name type="scientific">Ureibacillus thermosphaericus</name>
    <dbReference type="NCBI Taxonomy" id="51173"/>
    <lineage>
        <taxon>Bacteria</taxon>
        <taxon>Bacillati</taxon>
        <taxon>Bacillota</taxon>
        <taxon>Bacilli</taxon>
        <taxon>Bacillales</taxon>
        <taxon>Caryophanaceae</taxon>
        <taxon>Ureibacillus</taxon>
    </lineage>
</organism>
<keyword evidence="2 7" id="KW-0255">Endonuclease</keyword>
<dbReference type="InterPro" id="IPR036237">
    <property type="entry name" value="Xyl_isomerase-like_sf"/>
</dbReference>
<dbReference type="EMBL" id="JACHGZ010000049">
    <property type="protein sequence ID" value="MBB5150375.1"/>
    <property type="molecule type" value="Genomic_DNA"/>
</dbReference>
<proteinExistence type="predicted"/>
<evidence type="ECO:0000256" key="1">
    <source>
        <dbReference type="ARBA" id="ARBA00022722"/>
    </source>
</evidence>
<dbReference type="NCBIfam" id="TIGR00629">
    <property type="entry name" value="uvde"/>
    <property type="match status" value="1"/>
</dbReference>
<dbReference type="Proteomes" id="UP000557217">
    <property type="component" value="Unassembled WGS sequence"/>
</dbReference>
<comment type="caution">
    <text evidence="7">The sequence shown here is derived from an EMBL/GenBank/DDBJ whole genome shotgun (WGS) entry which is preliminary data.</text>
</comment>
<keyword evidence="6" id="KW-0234">DNA repair</keyword>
<evidence type="ECO:0000256" key="6">
    <source>
        <dbReference type="ARBA" id="ARBA00023204"/>
    </source>
</evidence>
<dbReference type="Pfam" id="PF03851">
    <property type="entry name" value="UvdE"/>
    <property type="match status" value="1"/>
</dbReference>
<protein>
    <submittedName>
        <fullName evidence="7">UV DNA damage endonuclease</fullName>
        <ecNumber evidence="7">3.-.-.-</ecNumber>
    </submittedName>
</protein>
<dbReference type="AlphaFoldDB" id="A0A840PPN8"/>
<dbReference type="PANTHER" id="PTHR31290">
    <property type="entry name" value="UV-DAMAGE ENDONUCLEASE"/>
    <property type="match status" value="1"/>
</dbReference>
<keyword evidence="4" id="KW-0228">DNA excision</keyword>
<dbReference type="GO" id="GO:0009411">
    <property type="term" value="P:response to UV"/>
    <property type="evidence" value="ECO:0007669"/>
    <property type="project" value="InterPro"/>
</dbReference>
<accession>A0A840PPN8</accession>
<dbReference type="Gene3D" id="3.20.20.150">
    <property type="entry name" value="Divalent-metal-dependent TIM barrel enzymes"/>
    <property type="match status" value="1"/>
</dbReference>
<name>A0A840PPN8_URETH</name>
<keyword evidence="1" id="KW-0540">Nuclease</keyword>
<gene>
    <name evidence="7" type="ORF">HNR36_002795</name>
</gene>
<evidence type="ECO:0000313" key="8">
    <source>
        <dbReference type="Proteomes" id="UP000557217"/>
    </source>
</evidence>